<protein>
    <submittedName>
        <fullName evidence="2">Uncharacterized protein</fullName>
    </submittedName>
</protein>
<organism evidence="2">
    <name type="scientific">uncultured Caudovirales phage</name>
    <dbReference type="NCBI Taxonomy" id="2100421"/>
    <lineage>
        <taxon>Viruses</taxon>
        <taxon>Duplodnaviria</taxon>
        <taxon>Heunggongvirae</taxon>
        <taxon>Uroviricota</taxon>
        <taxon>Caudoviricetes</taxon>
        <taxon>Peduoviridae</taxon>
        <taxon>Maltschvirus</taxon>
        <taxon>Maltschvirus maltsch</taxon>
    </lineage>
</organism>
<proteinExistence type="predicted"/>
<sequence length="82" mass="8500">MMANSSVPAHAYYGTPQTGYRLAAVSESRIAAPSGPYIGRGDKCAGNDDTCGANKVRGQQFCAGHLKQAKALAEVADKIEGV</sequence>
<evidence type="ECO:0000313" key="1">
    <source>
        <dbReference type="EMBL" id="CAB4139896.1"/>
    </source>
</evidence>
<dbReference type="EMBL" id="LR796366">
    <property type="protein sequence ID" value="CAB4139896.1"/>
    <property type="molecule type" value="Genomic_DNA"/>
</dbReference>
<accession>A0A6J5NJ71</accession>
<gene>
    <name evidence="1" type="ORF">UFOVP355_51</name>
    <name evidence="2" type="ORF">UFOVP677_51</name>
</gene>
<dbReference type="EMBL" id="LR796647">
    <property type="protein sequence ID" value="CAB4156948.1"/>
    <property type="molecule type" value="Genomic_DNA"/>
</dbReference>
<name>A0A6J5NJ71_9CAUD</name>
<reference evidence="2" key="1">
    <citation type="submission" date="2020-04" db="EMBL/GenBank/DDBJ databases">
        <authorList>
            <person name="Chiriac C."/>
            <person name="Salcher M."/>
            <person name="Ghai R."/>
            <person name="Kavagutti S V."/>
        </authorList>
    </citation>
    <scope>NUCLEOTIDE SEQUENCE</scope>
</reference>
<evidence type="ECO:0000313" key="2">
    <source>
        <dbReference type="EMBL" id="CAB4156948.1"/>
    </source>
</evidence>